<dbReference type="PROSITE" id="PS50206">
    <property type="entry name" value="RHODANESE_3"/>
    <property type="match status" value="1"/>
</dbReference>
<dbReference type="AlphaFoldDB" id="A0A917G6W0"/>
<dbReference type="PANTHER" id="PTHR44086">
    <property type="entry name" value="THIOSULFATE SULFURTRANSFERASE RDL2, MITOCHONDRIAL-RELATED"/>
    <property type="match status" value="1"/>
</dbReference>
<dbReference type="PANTHER" id="PTHR44086:SF10">
    <property type="entry name" value="THIOSULFATE SULFURTRANSFERASE_RHODANESE-LIKE DOMAIN-CONTAINING PROTEIN 3"/>
    <property type="match status" value="1"/>
</dbReference>
<dbReference type="SMART" id="SM00450">
    <property type="entry name" value="RHOD"/>
    <property type="match status" value="1"/>
</dbReference>
<dbReference type="RefSeq" id="WP_188614887.1">
    <property type="nucleotide sequence ID" value="NZ_BMJT01000006.1"/>
</dbReference>
<dbReference type="SUPFAM" id="SSF52821">
    <property type="entry name" value="Rhodanese/Cell cycle control phosphatase"/>
    <property type="match status" value="1"/>
</dbReference>
<proteinExistence type="predicted"/>
<gene>
    <name evidence="2" type="ORF">GCM10007425_19740</name>
</gene>
<dbReference type="InterPro" id="IPR036873">
    <property type="entry name" value="Rhodanese-like_dom_sf"/>
</dbReference>
<name>A0A917G6W0_9BACI</name>
<evidence type="ECO:0000313" key="3">
    <source>
        <dbReference type="Proteomes" id="UP000616608"/>
    </source>
</evidence>
<organism evidence="2 3">
    <name type="scientific">Lysinibacillus alkalisoli</name>
    <dbReference type="NCBI Taxonomy" id="1911548"/>
    <lineage>
        <taxon>Bacteria</taxon>
        <taxon>Bacillati</taxon>
        <taxon>Bacillota</taxon>
        <taxon>Bacilli</taxon>
        <taxon>Bacillales</taxon>
        <taxon>Bacillaceae</taxon>
        <taxon>Lysinibacillus</taxon>
    </lineage>
</organism>
<evidence type="ECO:0000313" key="2">
    <source>
        <dbReference type="EMBL" id="GGG25213.1"/>
    </source>
</evidence>
<reference evidence="2" key="1">
    <citation type="journal article" date="2014" name="Int. J. Syst. Evol. Microbiol.">
        <title>Complete genome sequence of Corynebacterium casei LMG S-19264T (=DSM 44701T), isolated from a smear-ripened cheese.</title>
        <authorList>
            <consortium name="US DOE Joint Genome Institute (JGI-PGF)"/>
            <person name="Walter F."/>
            <person name="Albersmeier A."/>
            <person name="Kalinowski J."/>
            <person name="Ruckert C."/>
        </authorList>
    </citation>
    <scope>NUCLEOTIDE SEQUENCE</scope>
    <source>
        <strain evidence="2">CGMCC 1.15760</strain>
    </source>
</reference>
<comment type="caution">
    <text evidence="2">The sequence shown here is derived from an EMBL/GenBank/DDBJ whole genome shotgun (WGS) entry which is preliminary data.</text>
</comment>
<dbReference type="CDD" id="cd00158">
    <property type="entry name" value="RHOD"/>
    <property type="match status" value="1"/>
</dbReference>
<dbReference type="InterPro" id="IPR001763">
    <property type="entry name" value="Rhodanese-like_dom"/>
</dbReference>
<reference evidence="2" key="2">
    <citation type="submission" date="2020-09" db="EMBL/GenBank/DDBJ databases">
        <authorList>
            <person name="Sun Q."/>
            <person name="Zhou Y."/>
        </authorList>
    </citation>
    <scope>NUCLEOTIDE SEQUENCE</scope>
    <source>
        <strain evidence="2">CGMCC 1.15760</strain>
    </source>
</reference>
<dbReference type="Proteomes" id="UP000616608">
    <property type="component" value="Unassembled WGS sequence"/>
</dbReference>
<dbReference type="EMBL" id="BMJT01000006">
    <property type="protein sequence ID" value="GGG25213.1"/>
    <property type="molecule type" value="Genomic_DNA"/>
</dbReference>
<protein>
    <submittedName>
        <fullName evidence="2">Sulfurtransferase</fullName>
    </submittedName>
</protein>
<dbReference type="Pfam" id="PF00581">
    <property type="entry name" value="Rhodanese"/>
    <property type="match status" value="1"/>
</dbReference>
<keyword evidence="3" id="KW-1185">Reference proteome</keyword>
<dbReference type="GO" id="GO:0004792">
    <property type="term" value="F:thiosulfate-cyanide sulfurtransferase activity"/>
    <property type="evidence" value="ECO:0007669"/>
    <property type="project" value="TreeGrafter"/>
</dbReference>
<sequence length="100" mass="11329">MYEMTTDEVLQAIEAKEDILLIDVREADEVAAGHIENSLHIPLGEVPQAVESLQEQNKKMIMICRSGARSANATMYLRQFDIEAYNMIGGILDWRGELIY</sequence>
<evidence type="ECO:0000259" key="1">
    <source>
        <dbReference type="PROSITE" id="PS50206"/>
    </source>
</evidence>
<feature type="domain" description="Rhodanese" evidence="1">
    <location>
        <begin position="15"/>
        <end position="100"/>
    </location>
</feature>
<dbReference type="Gene3D" id="3.40.250.10">
    <property type="entry name" value="Rhodanese-like domain"/>
    <property type="match status" value="1"/>
</dbReference>
<accession>A0A917G6W0</accession>